<dbReference type="PIRSF" id="PIRSF037375">
    <property type="entry name" value="Autotrns_EstA"/>
    <property type="match status" value="1"/>
</dbReference>
<proteinExistence type="inferred from homology"/>
<dbReference type="Gene3D" id="2.40.128.130">
    <property type="entry name" value="Autotransporter beta-domain"/>
    <property type="match status" value="1"/>
</dbReference>
<evidence type="ECO:0000256" key="1">
    <source>
        <dbReference type="ARBA" id="ARBA00008668"/>
    </source>
</evidence>
<accession>A0A3S0Z1C8</accession>
<evidence type="ECO:0000313" key="7">
    <source>
        <dbReference type="Proteomes" id="UP000286912"/>
    </source>
</evidence>
<dbReference type="InterPro" id="IPR017186">
    <property type="entry name" value="Lipase_autotranspt_EstA"/>
</dbReference>
<dbReference type="RefSeq" id="WP_126981433.1">
    <property type="nucleotide sequence ID" value="NZ_RZHD01000002.1"/>
</dbReference>
<dbReference type="CDD" id="cd01847">
    <property type="entry name" value="Triacylglycerol_lipase_like"/>
    <property type="match status" value="1"/>
</dbReference>
<feature type="active site" description="Nucleophile" evidence="4">
    <location>
        <position position="62"/>
    </location>
</feature>
<evidence type="ECO:0000313" key="6">
    <source>
        <dbReference type="EMBL" id="RUR49415.1"/>
    </source>
</evidence>
<gene>
    <name evidence="6" type="ORF">ELY37_01570</name>
</gene>
<keyword evidence="7" id="KW-1185">Reference proteome</keyword>
<dbReference type="Gene3D" id="3.40.50.1110">
    <property type="entry name" value="SGNH hydrolase"/>
    <property type="match status" value="1"/>
</dbReference>
<dbReference type="GO" id="GO:0016788">
    <property type="term" value="F:hydrolase activity, acting on ester bonds"/>
    <property type="evidence" value="ECO:0007669"/>
    <property type="project" value="InterPro"/>
</dbReference>
<name>A0A3S0Z1C8_9GAMM</name>
<protein>
    <submittedName>
        <fullName evidence="6">Autotransporter domain-containing protein</fullName>
    </submittedName>
</protein>
<dbReference type="Pfam" id="PF03797">
    <property type="entry name" value="Autotransporter"/>
    <property type="match status" value="1"/>
</dbReference>
<dbReference type="Proteomes" id="UP000286912">
    <property type="component" value="Unassembled WGS sequence"/>
</dbReference>
<dbReference type="EMBL" id="RZHD01000002">
    <property type="protein sequence ID" value="RUR49415.1"/>
    <property type="molecule type" value="Genomic_DNA"/>
</dbReference>
<reference evidence="6 7" key="1">
    <citation type="submission" date="2018-12" db="EMBL/GenBank/DDBJ databases">
        <title>three novel Halomonas strain isolated from plants.</title>
        <authorList>
            <person name="Sun C."/>
        </authorList>
    </citation>
    <scope>NUCLEOTIDE SEQUENCE [LARGE SCALE GENOMIC DNA]</scope>
    <source>
        <strain evidence="6 7">RC</strain>
    </source>
</reference>
<feature type="active site" evidence="4">
    <location>
        <position position="306"/>
    </location>
</feature>
<evidence type="ECO:0000259" key="5">
    <source>
        <dbReference type="PROSITE" id="PS51208"/>
    </source>
</evidence>
<dbReference type="AlphaFoldDB" id="A0A3S0Z1C8"/>
<feature type="active site" evidence="4">
    <location>
        <position position="309"/>
    </location>
</feature>
<keyword evidence="3" id="KW-0378">Hydrolase</keyword>
<dbReference type="PANTHER" id="PTHR45648">
    <property type="entry name" value="GDSL LIPASE/ACYLHYDROLASE FAMILY PROTEIN (AFU_ORTHOLOGUE AFUA_4G14700)"/>
    <property type="match status" value="1"/>
</dbReference>
<dbReference type="InterPro" id="IPR001087">
    <property type="entry name" value="GDSL"/>
</dbReference>
<dbReference type="InterPro" id="IPR036709">
    <property type="entry name" value="Autotransporte_beta_dom_sf"/>
</dbReference>
<evidence type="ECO:0000256" key="3">
    <source>
        <dbReference type="ARBA" id="ARBA00022801"/>
    </source>
</evidence>
<dbReference type="SMART" id="SM00869">
    <property type="entry name" value="Autotransporter"/>
    <property type="match status" value="1"/>
</dbReference>
<evidence type="ECO:0000256" key="4">
    <source>
        <dbReference type="PIRSR" id="PIRSR037375-1"/>
    </source>
</evidence>
<dbReference type="PROSITE" id="PS51208">
    <property type="entry name" value="AUTOTRANSPORTER"/>
    <property type="match status" value="1"/>
</dbReference>
<keyword evidence="2" id="KW-0732">Signal</keyword>
<dbReference type="PANTHER" id="PTHR45648:SF22">
    <property type="entry name" value="GDSL LIPASE_ACYLHYDROLASE FAMILY PROTEIN (AFU_ORTHOLOGUE AFUA_4G14700)"/>
    <property type="match status" value="1"/>
</dbReference>
<dbReference type="Pfam" id="PF00657">
    <property type="entry name" value="Lipase_GDSL"/>
    <property type="match status" value="1"/>
</dbReference>
<evidence type="ECO:0000256" key="2">
    <source>
        <dbReference type="ARBA" id="ARBA00022729"/>
    </source>
</evidence>
<comment type="similarity">
    <text evidence="1">Belongs to the 'GDSL' lipolytic enzyme family.</text>
</comment>
<dbReference type="OrthoDB" id="5292073at2"/>
<comment type="caution">
    <text evidence="6">The sequence shown here is derived from an EMBL/GenBank/DDBJ whole genome shotgun (WGS) entry which is preliminary data.</text>
</comment>
<dbReference type="SUPFAM" id="SSF103515">
    <property type="entry name" value="Autotransporter"/>
    <property type="match status" value="1"/>
</dbReference>
<dbReference type="SUPFAM" id="SSF52266">
    <property type="entry name" value="SGNH hydrolase"/>
    <property type="match status" value="1"/>
</dbReference>
<feature type="domain" description="Autotransporter" evidence="5">
    <location>
        <begin position="358"/>
        <end position="632"/>
    </location>
</feature>
<dbReference type="InterPro" id="IPR036514">
    <property type="entry name" value="SGNH_hydro_sf"/>
</dbReference>
<dbReference type="InterPro" id="IPR051058">
    <property type="entry name" value="GDSL_Est/Lipase"/>
</dbReference>
<dbReference type="InterPro" id="IPR005546">
    <property type="entry name" value="Autotransporte_beta"/>
</dbReference>
<organism evidence="6 7">
    <name type="scientific">Vreelandella populi</name>
    <dbReference type="NCBI Taxonomy" id="2498858"/>
    <lineage>
        <taxon>Bacteria</taxon>
        <taxon>Pseudomonadati</taxon>
        <taxon>Pseudomonadota</taxon>
        <taxon>Gammaproteobacteria</taxon>
        <taxon>Oceanospirillales</taxon>
        <taxon>Halomonadaceae</taxon>
        <taxon>Vreelandella</taxon>
    </lineage>
</organism>
<sequence>MRPGNAHRTHNNSHQGIDVMLTSRYRRLALGALVGIGVLPLPTLADTTFKDTFDDTFFFGDSLTDSGHYRAAIEKLLPVPAGQFDFVGRFTDNPGPVWSERLATHYASNAAPANAGGNNYAVGGARVSAPSGSLFGAAPSVNDQLASYLAATGGIAKEGTLYAVWAGANDLFTVGEGADAASVIANAAFGTAEVIGALENAGARHVLLFNIPDLGLTPRFNDDPVTSAGATTLARQYNETLYTAVAASGAEVIPIDTFTLLQEVAAMPDAYGFTNVTAPACTLPLPLCNSTTLVAPNAGESYMFADEVHPTSATHRIIGEYVVSMVEAPQLQQLVSHSAVLSGRTRANRVAEHLNAVPLDNGLRWWGDLRAERQKLASGDLLDTKTPAGLLGVDWYQDGLVLGGFVGYGNQDGDFGGGRGDFQRRDTTLGLFSGWYVDNAWLNAQLSYTWLDVDIDRELQLGSATRHHTGSTDGKSLTGALNAGFEFSTFPTAAGDVRTGPVAGLTWQRVELDGFDEAALSSTALGYPDRDIDSLVGRLGWQIRRNGPSFNPYLQLSYNREFEKEEGASATLQSLPQLGAYRVPRLDFDREYVELDVGLRATLGGVDAQIGAYVDVDDARSSALFLSLGKRF</sequence>